<keyword evidence="5" id="KW-1185">Reference proteome</keyword>
<organism evidence="4 5">
    <name type="scientific">Desulfobotulus pelophilus</name>
    <dbReference type="NCBI Taxonomy" id="2823377"/>
    <lineage>
        <taxon>Bacteria</taxon>
        <taxon>Pseudomonadati</taxon>
        <taxon>Thermodesulfobacteriota</taxon>
        <taxon>Desulfobacteria</taxon>
        <taxon>Desulfobacterales</taxon>
        <taxon>Desulfobacteraceae</taxon>
        <taxon>Desulfobotulus</taxon>
    </lineage>
</organism>
<dbReference type="EMBL" id="JAPFPW010000001">
    <property type="protein sequence ID" value="MCW7752677.1"/>
    <property type="molecule type" value="Genomic_DNA"/>
</dbReference>
<dbReference type="PANTHER" id="PTHR11941">
    <property type="entry name" value="ENOYL-COA HYDRATASE-RELATED"/>
    <property type="match status" value="1"/>
</dbReference>
<proteinExistence type="inferred from homology"/>
<dbReference type="InterPro" id="IPR018376">
    <property type="entry name" value="Enoyl-CoA_hyd/isom_CS"/>
</dbReference>
<dbReference type="SUPFAM" id="SSF52096">
    <property type="entry name" value="ClpP/crotonase"/>
    <property type="match status" value="1"/>
</dbReference>
<gene>
    <name evidence="4" type="ORF">OOT00_01600</name>
</gene>
<dbReference type="Gene3D" id="1.10.12.10">
    <property type="entry name" value="Lyase 2-enoyl-coa Hydratase, Chain A, domain 2"/>
    <property type="match status" value="1"/>
</dbReference>
<dbReference type="RefSeq" id="WP_265423540.1">
    <property type="nucleotide sequence ID" value="NZ_JAPFPW010000001.1"/>
</dbReference>
<keyword evidence="2" id="KW-0456">Lyase</keyword>
<evidence type="ECO:0000256" key="3">
    <source>
        <dbReference type="RuleBase" id="RU003707"/>
    </source>
</evidence>
<dbReference type="PANTHER" id="PTHR11941:SF54">
    <property type="entry name" value="ENOYL-COA HYDRATASE, MITOCHONDRIAL"/>
    <property type="match status" value="1"/>
</dbReference>
<protein>
    <submittedName>
        <fullName evidence="4">Enoyl-CoA hydratase-related protein</fullName>
    </submittedName>
</protein>
<dbReference type="Pfam" id="PF00378">
    <property type="entry name" value="ECH_1"/>
    <property type="match status" value="1"/>
</dbReference>
<dbReference type="InterPro" id="IPR014748">
    <property type="entry name" value="Enoyl-CoA_hydra_C"/>
</dbReference>
<evidence type="ECO:0000313" key="4">
    <source>
        <dbReference type="EMBL" id="MCW7752677.1"/>
    </source>
</evidence>
<evidence type="ECO:0000313" key="5">
    <source>
        <dbReference type="Proteomes" id="UP001209681"/>
    </source>
</evidence>
<dbReference type="Gene3D" id="3.90.226.10">
    <property type="entry name" value="2-enoyl-CoA Hydratase, Chain A, domain 1"/>
    <property type="match status" value="1"/>
</dbReference>
<comment type="similarity">
    <text evidence="1 3">Belongs to the enoyl-CoA hydratase/isomerase family.</text>
</comment>
<reference evidence="4 5" key="1">
    <citation type="submission" date="2022-11" db="EMBL/GenBank/DDBJ databases">
        <title>Desulfobotulus tamanensis H1 sp. nov. - anaerobic, alkaliphilic, sulphate reducing bacterium isolated from terrestrial mud volcano.</title>
        <authorList>
            <person name="Frolova A."/>
            <person name="Merkel A.Y."/>
            <person name="Slobodkin A.I."/>
        </authorList>
    </citation>
    <scope>NUCLEOTIDE SEQUENCE [LARGE SCALE GENOMIC DNA]</scope>
    <source>
        <strain evidence="4 5">H1</strain>
    </source>
</reference>
<name>A0ABT3N5E1_9BACT</name>
<dbReference type="InterPro" id="IPR001753">
    <property type="entry name" value="Enoyl-CoA_hydra/iso"/>
</dbReference>
<dbReference type="PROSITE" id="PS00166">
    <property type="entry name" value="ENOYL_COA_HYDRATASE"/>
    <property type="match status" value="1"/>
</dbReference>
<evidence type="ECO:0000256" key="1">
    <source>
        <dbReference type="ARBA" id="ARBA00005254"/>
    </source>
</evidence>
<sequence>MEWKNLIYEKDAGIVRITLNRPKALNALNADLIAELDGLLDALEKDREVRVVLLTGAGDKAFVAGADISELAHMDSFSARIFAEAGQSMMAKIARLPMPVIAVVNGFALGGGCELALACDFIYASEKAVFGLPEETLGLIPGFGGTQRLARKIGAAMAMELIFTAKRIKAEEAMVLGLVNRVVPADHLMEEAQKTALSIASMGPAAISLAKVVVHKGIEVDLVSGCYMEREAFGLCFASPDAGEGTGAFLEKRKAVFSKSR</sequence>
<dbReference type="CDD" id="cd06558">
    <property type="entry name" value="crotonase-like"/>
    <property type="match status" value="1"/>
</dbReference>
<evidence type="ECO:0000256" key="2">
    <source>
        <dbReference type="ARBA" id="ARBA00023239"/>
    </source>
</evidence>
<comment type="caution">
    <text evidence="4">The sequence shown here is derived from an EMBL/GenBank/DDBJ whole genome shotgun (WGS) entry which is preliminary data.</text>
</comment>
<dbReference type="InterPro" id="IPR029045">
    <property type="entry name" value="ClpP/crotonase-like_dom_sf"/>
</dbReference>
<accession>A0ABT3N5E1</accession>
<dbReference type="Proteomes" id="UP001209681">
    <property type="component" value="Unassembled WGS sequence"/>
</dbReference>